<dbReference type="InterPro" id="IPR050351">
    <property type="entry name" value="BphY/WalK/GraS-like"/>
</dbReference>
<dbReference type="InterPro" id="IPR003660">
    <property type="entry name" value="HAMP_dom"/>
</dbReference>
<feature type="domain" description="HAMP" evidence="10">
    <location>
        <begin position="193"/>
        <end position="246"/>
    </location>
</feature>
<dbReference type="PANTHER" id="PTHR45453">
    <property type="entry name" value="PHOSPHATE REGULON SENSOR PROTEIN PHOR"/>
    <property type="match status" value="1"/>
</dbReference>
<dbReference type="InterPro" id="IPR003661">
    <property type="entry name" value="HisK_dim/P_dom"/>
</dbReference>
<dbReference type="InterPro" id="IPR004358">
    <property type="entry name" value="Sig_transdc_His_kin-like_C"/>
</dbReference>
<feature type="transmembrane region" description="Helical" evidence="8">
    <location>
        <begin position="168"/>
        <end position="192"/>
    </location>
</feature>
<feature type="domain" description="Histidine kinase" evidence="9">
    <location>
        <begin position="254"/>
        <end position="469"/>
    </location>
</feature>
<dbReference type="SUPFAM" id="SSF47384">
    <property type="entry name" value="Homodimeric domain of signal transducing histidine kinase"/>
    <property type="match status" value="1"/>
</dbReference>
<dbReference type="SUPFAM" id="SSF158472">
    <property type="entry name" value="HAMP domain-like"/>
    <property type="match status" value="1"/>
</dbReference>
<dbReference type="Proteomes" id="UP000593601">
    <property type="component" value="Chromosome"/>
</dbReference>
<dbReference type="InterPro" id="IPR036890">
    <property type="entry name" value="HATPase_C_sf"/>
</dbReference>
<evidence type="ECO:0000256" key="7">
    <source>
        <dbReference type="ARBA" id="ARBA00023012"/>
    </source>
</evidence>
<evidence type="ECO:0000259" key="9">
    <source>
        <dbReference type="PROSITE" id="PS50109"/>
    </source>
</evidence>
<accession>A0A7M2RD58</accession>
<dbReference type="AlphaFoldDB" id="A0A7M2RD58"/>
<keyword evidence="8" id="KW-0812">Transmembrane</keyword>
<dbReference type="Gene3D" id="3.30.565.10">
    <property type="entry name" value="Histidine kinase-like ATPase, C-terminal domain"/>
    <property type="match status" value="1"/>
</dbReference>
<dbReference type="Gene3D" id="6.10.340.10">
    <property type="match status" value="1"/>
</dbReference>
<dbReference type="Gene3D" id="1.10.287.130">
    <property type="match status" value="1"/>
</dbReference>
<dbReference type="Pfam" id="PF00672">
    <property type="entry name" value="HAMP"/>
    <property type="match status" value="1"/>
</dbReference>
<evidence type="ECO:0000256" key="1">
    <source>
        <dbReference type="ARBA" id="ARBA00000085"/>
    </source>
</evidence>
<evidence type="ECO:0000256" key="2">
    <source>
        <dbReference type="ARBA" id="ARBA00004370"/>
    </source>
</evidence>
<keyword evidence="5" id="KW-0808">Transferase</keyword>
<dbReference type="EMBL" id="CP063304">
    <property type="protein sequence ID" value="QOV18078.1"/>
    <property type="molecule type" value="Genomic_DNA"/>
</dbReference>
<dbReference type="CDD" id="cd00075">
    <property type="entry name" value="HATPase"/>
    <property type="match status" value="1"/>
</dbReference>
<dbReference type="GO" id="GO:0000155">
    <property type="term" value="F:phosphorelay sensor kinase activity"/>
    <property type="evidence" value="ECO:0007669"/>
    <property type="project" value="InterPro"/>
</dbReference>
<sequence>MQSKPKKRGLSAQLSLTILTVLLLVIGLTGILANFVISRQFASYIQDQEKARSENIVSDLSGQWDVITKTWNQEYIHAVGMYSLYDGYILKLYDNEGKVIWDAENHDMALCSQVMRDISTRMNKAKTFGDFTTHHYDLVYNGSRVGYVSIKSYGPYFFSESDFHFIRALNIVVLLISLVAFAVSIVTGLLLARRIVSPISKASKAAGRIAGGEYGIVIESETDTRELYELINAVNRLSSALYDQERSRRQLTSDIAHELRTPLTSLGTHLEAMTSGIWEPTEERLKSCHEEVERLGSIVKDLELLEKSESSNRQLSLESVDLWELVESIVPSWEAQAKKQGIKIQASGSPAIVCADRERMAQVVTNLLSNAVKYTPPNDGTGMVEIFVYSQGDHAFIKVRDNGIGIEEDELDLIFDRFYRTDKSRNRKTGGAGIGLAITKSIVTAHGGTIKAEREEAKGSCFTVEIPQR</sequence>
<dbReference type="KEGG" id="bliq:INP51_08400"/>
<proteinExistence type="predicted"/>
<keyword evidence="4" id="KW-0597">Phosphoprotein</keyword>
<dbReference type="PRINTS" id="PR00344">
    <property type="entry name" value="BCTRLSENSOR"/>
</dbReference>
<keyword evidence="8" id="KW-0472">Membrane</keyword>
<reference evidence="11 12" key="1">
    <citation type="submission" date="2020-10" db="EMBL/GenBank/DDBJ databases">
        <title>Blautia liquoris sp.nov., isolated from the mud in a fermentation cellar used for the production of Chinese strong-flavoured liquor.</title>
        <authorList>
            <person name="Lu L."/>
        </authorList>
    </citation>
    <scope>NUCLEOTIDE SEQUENCE [LARGE SCALE GENOMIC DNA]</scope>
    <source>
        <strain evidence="11 12">LZLJ-3</strain>
    </source>
</reference>
<evidence type="ECO:0000256" key="8">
    <source>
        <dbReference type="SAM" id="Phobius"/>
    </source>
</evidence>
<dbReference type="RefSeq" id="WP_193734440.1">
    <property type="nucleotide sequence ID" value="NZ_CP063304.1"/>
</dbReference>
<evidence type="ECO:0000256" key="5">
    <source>
        <dbReference type="ARBA" id="ARBA00022679"/>
    </source>
</evidence>
<dbReference type="PROSITE" id="PS50885">
    <property type="entry name" value="HAMP"/>
    <property type="match status" value="1"/>
</dbReference>
<dbReference type="InterPro" id="IPR003594">
    <property type="entry name" value="HATPase_dom"/>
</dbReference>
<evidence type="ECO:0000256" key="3">
    <source>
        <dbReference type="ARBA" id="ARBA00012438"/>
    </source>
</evidence>
<keyword evidence="7" id="KW-0902">Two-component regulatory system</keyword>
<evidence type="ECO:0000256" key="6">
    <source>
        <dbReference type="ARBA" id="ARBA00022777"/>
    </source>
</evidence>
<keyword evidence="6 11" id="KW-0418">Kinase</keyword>
<dbReference type="Pfam" id="PF02518">
    <property type="entry name" value="HATPase_c"/>
    <property type="match status" value="1"/>
</dbReference>
<dbReference type="SMART" id="SM00387">
    <property type="entry name" value="HATPase_c"/>
    <property type="match status" value="1"/>
</dbReference>
<keyword evidence="12" id="KW-1185">Reference proteome</keyword>
<keyword evidence="8" id="KW-1133">Transmembrane helix</keyword>
<protein>
    <recommendedName>
        <fullName evidence="3">histidine kinase</fullName>
        <ecNumber evidence="3">2.7.13.3</ecNumber>
    </recommendedName>
</protein>
<dbReference type="FunFam" id="3.30.565.10:FF:000006">
    <property type="entry name" value="Sensor histidine kinase WalK"/>
    <property type="match status" value="1"/>
</dbReference>
<dbReference type="PANTHER" id="PTHR45453:SF1">
    <property type="entry name" value="PHOSPHATE REGULON SENSOR PROTEIN PHOR"/>
    <property type="match status" value="1"/>
</dbReference>
<evidence type="ECO:0000259" key="10">
    <source>
        <dbReference type="PROSITE" id="PS50885"/>
    </source>
</evidence>
<evidence type="ECO:0000313" key="11">
    <source>
        <dbReference type="EMBL" id="QOV18078.1"/>
    </source>
</evidence>
<evidence type="ECO:0000256" key="4">
    <source>
        <dbReference type="ARBA" id="ARBA00022553"/>
    </source>
</evidence>
<organism evidence="11 12">
    <name type="scientific">Blautia liquoris</name>
    <dbReference type="NCBI Taxonomy" id="2779518"/>
    <lineage>
        <taxon>Bacteria</taxon>
        <taxon>Bacillati</taxon>
        <taxon>Bacillota</taxon>
        <taxon>Clostridia</taxon>
        <taxon>Lachnospirales</taxon>
        <taxon>Lachnospiraceae</taxon>
        <taxon>Blautia</taxon>
    </lineage>
</organism>
<dbReference type="SUPFAM" id="SSF55874">
    <property type="entry name" value="ATPase domain of HSP90 chaperone/DNA topoisomerase II/histidine kinase"/>
    <property type="match status" value="1"/>
</dbReference>
<dbReference type="CDD" id="cd00082">
    <property type="entry name" value="HisKA"/>
    <property type="match status" value="1"/>
</dbReference>
<dbReference type="InterPro" id="IPR036097">
    <property type="entry name" value="HisK_dim/P_sf"/>
</dbReference>
<dbReference type="Pfam" id="PF00512">
    <property type="entry name" value="HisKA"/>
    <property type="match status" value="1"/>
</dbReference>
<evidence type="ECO:0000313" key="12">
    <source>
        <dbReference type="Proteomes" id="UP000593601"/>
    </source>
</evidence>
<dbReference type="GO" id="GO:0004721">
    <property type="term" value="F:phosphoprotein phosphatase activity"/>
    <property type="evidence" value="ECO:0007669"/>
    <property type="project" value="TreeGrafter"/>
</dbReference>
<comment type="catalytic activity">
    <reaction evidence="1">
        <text>ATP + protein L-histidine = ADP + protein N-phospho-L-histidine.</text>
        <dbReference type="EC" id="2.7.13.3"/>
    </reaction>
</comment>
<dbReference type="EC" id="2.7.13.3" evidence="3"/>
<dbReference type="SMART" id="SM00304">
    <property type="entry name" value="HAMP"/>
    <property type="match status" value="1"/>
</dbReference>
<dbReference type="InterPro" id="IPR005467">
    <property type="entry name" value="His_kinase_dom"/>
</dbReference>
<name>A0A7M2RD58_9FIRM</name>
<dbReference type="GO" id="GO:0016036">
    <property type="term" value="P:cellular response to phosphate starvation"/>
    <property type="evidence" value="ECO:0007669"/>
    <property type="project" value="TreeGrafter"/>
</dbReference>
<dbReference type="PROSITE" id="PS50109">
    <property type="entry name" value="HIS_KIN"/>
    <property type="match status" value="1"/>
</dbReference>
<dbReference type="GO" id="GO:0005886">
    <property type="term" value="C:plasma membrane"/>
    <property type="evidence" value="ECO:0007669"/>
    <property type="project" value="TreeGrafter"/>
</dbReference>
<dbReference type="SMART" id="SM00388">
    <property type="entry name" value="HisKA"/>
    <property type="match status" value="1"/>
</dbReference>
<comment type="subcellular location">
    <subcellularLocation>
        <location evidence="2">Membrane</location>
    </subcellularLocation>
</comment>
<gene>
    <name evidence="11" type="ORF">INP51_08400</name>
</gene>